<keyword evidence="2" id="KW-1185">Reference proteome</keyword>
<protein>
    <submittedName>
        <fullName evidence="1">Uncharacterized protein</fullName>
    </submittedName>
</protein>
<organism evidence="1 2">
    <name type="scientific">Gehongia tenuis</name>
    <dbReference type="NCBI Taxonomy" id="2763655"/>
    <lineage>
        <taxon>Bacteria</taxon>
        <taxon>Bacillati</taxon>
        <taxon>Bacillota</taxon>
        <taxon>Clostridia</taxon>
        <taxon>Christensenellales</taxon>
        <taxon>Christensenellaceae</taxon>
        <taxon>Gehongia</taxon>
    </lineage>
</organism>
<evidence type="ECO:0000313" key="1">
    <source>
        <dbReference type="EMBL" id="MBC8530669.1"/>
    </source>
</evidence>
<dbReference type="AlphaFoldDB" id="A0A926D4C0"/>
<evidence type="ECO:0000313" key="2">
    <source>
        <dbReference type="Proteomes" id="UP000623172"/>
    </source>
</evidence>
<gene>
    <name evidence="1" type="ORF">H8696_02245</name>
</gene>
<reference evidence="1" key="1">
    <citation type="submission" date="2020-08" db="EMBL/GenBank/DDBJ databases">
        <title>Genome public.</title>
        <authorList>
            <person name="Liu C."/>
            <person name="Sun Q."/>
        </authorList>
    </citation>
    <scope>NUCLEOTIDE SEQUENCE</scope>
    <source>
        <strain evidence="1">NSJ-53</strain>
    </source>
</reference>
<dbReference type="EMBL" id="JACRSR010000001">
    <property type="protein sequence ID" value="MBC8530669.1"/>
    <property type="molecule type" value="Genomic_DNA"/>
</dbReference>
<name>A0A926D4C0_9FIRM</name>
<accession>A0A926D4C0</accession>
<comment type="caution">
    <text evidence="1">The sequence shown here is derived from an EMBL/GenBank/DDBJ whole genome shotgun (WGS) entry which is preliminary data.</text>
</comment>
<sequence length="55" mass="6019">MHFIGNLFTIYDQSGEGNIDRTIIECLLRPPGCTRIPSFSWRAAGSAMPCTAKSS</sequence>
<proteinExistence type="predicted"/>
<dbReference type="RefSeq" id="WP_249314642.1">
    <property type="nucleotide sequence ID" value="NZ_JACRSR010000001.1"/>
</dbReference>
<dbReference type="Proteomes" id="UP000623172">
    <property type="component" value="Unassembled WGS sequence"/>
</dbReference>